<organism evidence="2 3">
    <name type="scientific">Paractinoplanes lichenicola</name>
    <dbReference type="NCBI Taxonomy" id="2802976"/>
    <lineage>
        <taxon>Bacteria</taxon>
        <taxon>Bacillati</taxon>
        <taxon>Actinomycetota</taxon>
        <taxon>Actinomycetes</taxon>
        <taxon>Micromonosporales</taxon>
        <taxon>Micromonosporaceae</taxon>
        <taxon>Paractinoplanes</taxon>
    </lineage>
</organism>
<keyword evidence="1" id="KW-1133">Transmembrane helix</keyword>
<evidence type="ECO:0000313" key="3">
    <source>
        <dbReference type="Proteomes" id="UP000598996"/>
    </source>
</evidence>
<comment type="caution">
    <text evidence="2">The sequence shown here is derived from an EMBL/GenBank/DDBJ whole genome shotgun (WGS) entry which is preliminary data.</text>
</comment>
<evidence type="ECO:0000313" key="2">
    <source>
        <dbReference type="EMBL" id="MBL7257570.1"/>
    </source>
</evidence>
<dbReference type="RefSeq" id="WP_202994204.1">
    <property type="nucleotide sequence ID" value="NZ_JAENHO010000007.1"/>
</dbReference>
<gene>
    <name evidence="2" type="ORF">JKJ07_25030</name>
</gene>
<dbReference type="Proteomes" id="UP000598996">
    <property type="component" value="Unassembled WGS sequence"/>
</dbReference>
<feature type="transmembrane region" description="Helical" evidence="1">
    <location>
        <begin position="46"/>
        <end position="65"/>
    </location>
</feature>
<name>A0ABS1VSW8_9ACTN</name>
<feature type="transmembrane region" description="Helical" evidence="1">
    <location>
        <begin position="72"/>
        <end position="91"/>
    </location>
</feature>
<sequence length="98" mass="10603">MGFFLLPVLAFVLWEFPSIVAMSVHKFICARTGGSFEEQFAGVWPYRLIGMFTFWPFLFISGALAAAISPQAAATVVGLEAVAVITLLIWARTSDSGA</sequence>
<protein>
    <submittedName>
        <fullName evidence="2">Uncharacterized protein</fullName>
    </submittedName>
</protein>
<keyword evidence="1" id="KW-0812">Transmembrane</keyword>
<reference evidence="2 3" key="1">
    <citation type="submission" date="2021-01" db="EMBL/GenBank/DDBJ databases">
        <title>Actinoplanes sp. nov. LDG1-01 isolated from lichen.</title>
        <authorList>
            <person name="Saeng-In P."/>
            <person name="Phongsopitanun W."/>
            <person name="Kanchanasin P."/>
            <person name="Yuki M."/>
            <person name="Kudo T."/>
            <person name="Ohkuma M."/>
            <person name="Tanasupawat S."/>
        </authorList>
    </citation>
    <scope>NUCLEOTIDE SEQUENCE [LARGE SCALE GENOMIC DNA]</scope>
    <source>
        <strain evidence="2 3">LDG1-01</strain>
    </source>
</reference>
<keyword evidence="3" id="KW-1185">Reference proteome</keyword>
<dbReference type="EMBL" id="JAENHO010000007">
    <property type="protein sequence ID" value="MBL7257570.1"/>
    <property type="molecule type" value="Genomic_DNA"/>
</dbReference>
<keyword evidence="1" id="KW-0472">Membrane</keyword>
<proteinExistence type="predicted"/>
<accession>A0ABS1VSW8</accession>
<evidence type="ECO:0000256" key="1">
    <source>
        <dbReference type="SAM" id="Phobius"/>
    </source>
</evidence>